<evidence type="ECO:0000313" key="3">
    <source>
        <dbReference type="EMBL" id="RDG37042.1"/>
    </source>
</evidence>
<feature type="region of interest" description="Disordered" evidence="1">
    <location>
        <begin position="1"/>
        <end position="73"/>
    </location>
</feature>
<feature type="compositionally biased region" description="Polar residues" evidence="1">
    <location>
        <begin position="31"/>
        <end position="41"/>
    </location>
</feature>
<feature type="compositionally biased region" description="Low complexity" evidence="1">
    <location>
        <begin position="42"/>
        <end position="63"/>
    </location>
</feature>
<organism evidence="3 4">
    <name type="scientific">Streptomyces corynorhini</name>
    <dbReference type="NCBI Taxonomy" id="2282652"/>
    <lineage>
        <taxon>Bacteria</taxon>
        <taxon>Bacillati</taxon>
        <taxon>Actinomycetota</taxon>
        <taxon>Actinomycetes</taxon>
        <taxon>Kitasatosporales</taxon>
        <taxon>Streptomycetaceae</taxon>
        <taxon>Streptomyces</taxon>
    </lineage>
</organism>
<keyword evidence="2" id="KW-1133">Transmembrane helix</keyword>
<dbReference type="AlphaFoldDB" id="A0A370B8P7"/>
<reference evidence="3 4" key="1">
    <citation type="submission" date="2018-07" db="EMBL/GenBank/DDBJ databases">
        <title>Streptomyces species from bats.</title>
        <authorList>
            <person name="Dunlap C."/>
        </authorList>
    </citation>
    <scope>NUCLEOTIDE SEQUENCE [LARGE SCALE GENOMIC DNA]</scope>
    <source>
        <strain evidence="3 4">AC230</strain>
    </source>
</reference>
<gene>
    <name evidence="3" type="ORF">DVH02_16775</name>
</gene>
<dbReference type="Proteomes" id="UP000253741">
    <property type="component" value="Unassembled WGS sequence"/>
</dbReference>
<accession>A0A370B8P7</accession>
<keyword evidence="4" id="KW-1185">Reference proteome</keyword>
<feature type="compositionally biased region" description="Basic and acidic residues" evidence="1">
    <location>
        <begin position="120"/>
        <end position="135"/>
    </location>
</feature>
<evidence type="ECO:0000313" key="4">
    <source>
        <dbReference type="Proteomes" id="UP000253741"/>
    </source>
</evidence>
<dbReference type="EMBL" id="QQNA01000122">
    <property type="protein sequence ID" value="RDG37042.1"/>
    <property type="molecule type" value="Genomic_DNA"/>
</dbReference>
<dbReference type="RefSeq" id="WP_114624620.1">
    <property type="nucleotide sequence ID" value="NZ_QQNA01000122.1"/>
</dbReference>
<evidence type="ECO:0000256" key="2">
    <source>
        <dbReference type="SAM" id="Phobius"/>
    </source>
</evidence>
<feature type="region of interest" description="Disordered" evidence="1">
    <location>
        <begin position="112"/>
        <end position="135"/>
    </location>
</feature>
<feature type="transmembrane region" description="Helical" evidence="2">
    <location>
        <begin position="80"/>
        <end position="98"/>
    </location>
</feature>
<dbReference type="OrthoDB" id="3853749at2"/>
<comment type="caution">
    <text evidence="3">The sequence shown here is derived from an EMBL/GenBank/DDBJ whole genome shotgun (WGS) entry which is preliminary data.</text>
</comment>
<protein>
    <submittedName>
        <fullName evidence="3">Uncharacterized protein</fullName>
    </submittedName>
</protein>
<sequence length="314" mass="32883">MNDSADDRTNPVAETPETPEPSEPSEPSASDTGTPEPSASDTGTPESAAETGETGETPEALTEVPEASASGKPARRFTRTVLPALLVSAAVVAGAVFIKTTADGADRTAAAEAWAPSDSEPGKDPAEGFEKGRKDTELRRKLLPVPRGYRLGPDVAELGNDSELSAKRATALVKSAGQGLPGASRRLLDREIDGLGIKGYVIRTYAPVDEDDLVVEIHIIRMKDEATARTWQNGVAFAWSGAAKGPKIEGHRDAGCFLDRTNSKAGLIAAQCAAHEGELAVSVAAFGVKPFNSAALSELVKDQLDHIESPGEYI</sequence>
<proteinExistence type="predicted"/>
<keyword evidence="2" id="KW-0812">Transmembrane</keyword>
<name>A0A370B8P7_9ACTN</name>
<evidence type="ECO:0000256" key="1">
    <source>
        <dbReference type="SAM" id="MobiDB-lite"/>
    </source>
</evidence>
<keyword evidence="2" id="KW-0472">Membrane</keyword>